<comment type="caution">
    <text evidence="2">The sequence shown here is derived from an EMBL/GenBank/DDBJ whole genome shotgun (WGS) entry which is preliminary data.</text>
</comment>
<organism evidence="2 3">
    <name type="scientific">Brevundimonas terrae</name>
    <dbReference type="NCBI Taxonomy" id="363631"/>
    <lineage>
        <taxon>Bacteria</taxon>
        <taxon>Pseudomonadati</taxon>
        <taxon>Pseudomonadota</taxon>
        <taxon>Alphaproteobacteria</taxon>
        <taxon>Caulobacterales</taxon>
        <taxon>Caulobacteraceae</taxon>
        <taxon>Brevundimonas</taxon>
    </lineage>
</organism>
<evidence type="ECO:0000313" key="2">
    <source>
        <dbReference type="EMBL" id="GAA0382381.1"/>
    </source>
</evidence>
<dbReference type="PANTHER" id="PTHR31435">
    <property type="entry name" value="PROTEIN NATD1"/>
    <property type="match status" value="1"/>
</dbReference>
<dbReference type="RefSeq" id="WP_167175198.1">
    <property type="nucleotide sequence ID" value="NZ_BAAAEJ010000003.1"/>
</dbReference>
<name>A0ABN0Y3Z1_9CAUL</name>
<accession>A0ABN0Y3Z1</accession>
<dbReference type="EMBL" id="BAAAEJ010000003">
    <property type="protein sequence ID" value="GAA0382381.1"/>
    <property type="molecule type" value="Genomic_DNA"/>
</dbReference>
<dbReference type="SUPFAM" id="SSF55729">
    <property type="entry name" value="Acyl-CoA N-acyltransferases (Nat)"/>
    <property type="match status" value="1"/>
</dbReference>
<protein>
    <submittedName>
        <fullName evidence="2">GNAT family N-acetyltransferase</fullName>
    </submittedName>
</protein>
<dbReference type="Proteomes" id="UP001500791">
    <property type="component" value="Unassembled WGS sequence"/>
</dbReference>
<reference evidence="2 3" key="1">
    <citation type="journal article" date="2019" name="Int. J. Syst. Evol. Microbiol.">
        <title>The Global Catalogue of Microorganisms (GCM) 10K type strain sequencing project: providing services to taxonomists for standard genome sequencing and annotation.</title>
        <authorList>
            <consortium name="The Broad Institute Genomics Platform"/>
            <consortium name="The Broad Institute Genome Sequencing Center for Infectious Disease"/>
            <person name="Wu L."/>
            <person name="Ma J."/>
        </authorList>
    </citation>
    <scope>NUCLEOTIDE SEQUENCE [LARGE SCALE GENOMIC DNA]</scope>
    <source>
        <strain evidence="2 3">JCM 13476</strain>
    </source>
</reference>
<dbReference type="Gene3D" id="3.40.630.30">
    <property type="match status" value="1"/>
</dbReference>
<dbReference type="InterPro" id="IPR045057">
    <property type="entry name" value="Gcn5-rel_NAT"/>
</dbReference>
<gene>
    <name evidence="2" type="ORF">GCM10009093_06690</name>
</gene>
<dbReference type="PROSITE" id="PS51729">
    <property type="entry name" value="GNAT_YJDJ"/>
    <property type="match status" value="1"/>
</dbReference>
<sequence length="104" mass="11724">MSLDPEIKDLEAERRYELHVDGHVAYVEYNNVEGGRLVSKTLVPEELGGRGIASRLAKHVLQDIRDKGLKILPTCTFFAGYIQKHPEEYGDLVQDGYKIVLGLK</sequence>
<dbReference type="InterPro" id="IPR016181">
    <property type="entry name" value="Acyl_CoA_acyltransferase"/>
</dbReference>
<proteinExistence type="predicted"/>
<evidence type="ECO:0000313" key="3">
    <source>
        <dbReference type="Proteomes" id="UP001500791"/>
    </source>
</evidence>
<evidence type="ECO:0000259" key="1">
    <source>
        <dbReference type="PROSITE" id="PS51729"/>
    </source>
</evidence>
<feature type="domain" description="N-acetyltransferase" evidence="1">
    <location>
        <begin position="8"/>
        <end position="94"/>
    </location>
</feature>
<keyword evidence="3" id="KW-1185">Reference proteome</keyword>
<dbReference type="PANTHER" id="PTHR31435:SF10">
    <property type="entry name" value="BSR4717 PROTEIN"/>
    <property type="match status" value="1"/>
</dbReference>
<dbReference type="InterPro" id="IPR031165">
    <property type="entry name" value="GNAT_YJDJ"/>
</dbReference>
<dbReference type="Pfam" id="PF14542">
    <property type="entry name" value="Acetyltransf_CG"/>
    <property type="match status" value="1"/>
</dbReference>